<proteinExistence type="predicted"/>
<dbReference type="Proteomes" id="UP000219422">
    <property type="component" value="Chromosome"/>
</dbReference>
<dbReference type="EMBL" id="CP023741">
    <property type="protein sequence ID" value="ATI80557.1"/>
    <property type="molecule type" value="Genomic_DNA"/>
</dbReference>
<organism evidence="1 2">
    <name type="scientific">Sphingobium yanoikuyae</name>
    <name type="common">Sphingomonas yanoikuyae</name>
    <dbReference type="NCBI Taxonomy" id="13690"/>
    <lineage>
        <taxon>Bacteria</taxon>
        <taxon>Pseudomonadati</taxon>
        <taxon>Pseudomonadota</taxon>
        <taxon>Alphaproteobacteria</taxon>
        <taxon>Sphingomonadales</taxon>
        <taxon>Sphingomonadaceae</taxon>
        <taxon>Sphingobium</taxon>
    </lineage>
</organism>
<evidence type="ECO:0000313" key="2">
    <source>
        <dbReference type="Proteomes" id="UP000219422"/>
    </source>
</evidence>
<sequence length="172" mass="18910">MARPQSASYELDISGPLFRLTTQSVRLHSNETFDYQTVSSLVCRLTARFENRIAQDSGTIREHLSCFASDGAIKLRLDISRARATRLIDLKRMLRRRSGVELTISDALSVVLFDYVAWKTAERIVGKLGLEPLARPAPTEARPPPATRLAASPSPCNPAVLAGTLLALAKCF</sequence>
<dbReference type="GeneID" id="57777465"/>
<gene>
    <name evidence="1" type="ORF">A6768_11510</name>
</gene>
<reference evidence="1 2" key="1">
    <citation type="submission" date="2017-10" db="EMBL/GenBank/DDBJ databases">
        <title>Sphingobium yanoikuyae S72.</title>
        <authorList>
            <person name="Sanchez E."/>
            <person name="Bustos P."/>
            <person name="Mendoza P."/>
            <person name="Guo X."/>
            <person name="Mendoza A."/>
        </authorList>
    </citation>
    <scope>NUCLEOTIDE SEQUENCE [LARGE SCALE GENOMIC DNA]</scope>
    <source>
        <strain evidence="1 2">S72</strain>
    </source>
</reference>
<protein>
    <submittedName>
        <fullName evidence="1">Uncharacterized protein</fullName>
    </submittedName>
</protein>
<dbReference type="KEGG" id="sya:A6768_11510"/>
<dbReference type="AlphaFoldDB" id="A0A291MZN4"/>
<evidence type="ECO:0000313" key="1">
    <source>
        <dbReference type="EMBL" id="ATI80557.1"/>
    </source>
</evidence>
<accession>A0A291MZN4</accession>
<name>A0A291MZN4_SPHYA</name>
<dbReference type="RefSeq" id="WP_097383682.1">
    <property type="nucleotide sequence ID" value="NZ_CP023741.1"/>
</dbReference>